<feature type="compositionally biased region" description="Acidic residues" evidence="1">
    <location>
        <begin position="250"/>
        <end position="292"/>
    </location>
</feature>
<dbReference type="EMBL" id="CAEKDK010000006">
    <property type="protein sequence ID" value="CAB4282450.1"/>
    <property type="molecule type" value="Genomic_DNA"/>
</dbReference>
<proteinExistence type="predicted"/>
<dbReference type="GO" id="GO:0080188">
    <property type="term" value="P:gene silencing by siRNA-directed DNA methylation"/>
    <property type="evidence" value="ECO:0007669"/>
    <property type="project" value="InterPro"/>
</dbReference>
<dbReference type="InterPro" id="IPR005379">
    <property type="entry name" value="FDM1-5/IDN2_XH"/>
</dbReference>
<evidence type="ECO:0000259" key="2">
    <source>
        <dbReference type="Pfam" id="PF03469"/>
    </source>
</evidence>
<accession>A0A6J5V0N1</accession>
<organism evidence="3 4">
    <name type="scientific">Prunus armeniaca</name>
    <name type="common">Apricot</name>
    <name type="synonym">Armeniaca vulgaris</name>
    <dbReference type="NCBI Taxonomy" id="36596"/>
    <lineage>
        <taxon>Eukaryota</taxon>
        <taxon>Viridiplantae</taxon>
        <taxon>Streptophyta</taxon>
        <taxon>Embryophyta</taxon>
        <taxon>Tracheophyta</taxon>
        <taxon>Spermatophyta</taxon>
        <taxon>Magnoliopsida</taxon>
        <taxon>eudicotyledons</taxon>
        <taxon>Gunneridae</taxon>
        <taxon>Pentapetalae</taxon>
        <taxon>rosids</taxon>
        <taxon>fabids</taxon>
        <taxon>Rosales</taxon>
        <taxon>Rosaceae</taxon>
        <taxon>Amygdaloideae</taxon>
        <taxon>Amygdaleae</taxon>
        <taxon>Prunus</taxon>
    </lineage>
</organism>
<protein>
    <recommendedName>
        <fullName evidence="2">Factor of DNA methylation 1-5/IDN2 domain-containing protein</fullName>
    </recommendedName>
</protein>
<dbReference type="Proteomes" id="UP000507222">
    <property type="component" value="Unassembled WGS sequence"/>
</dbReference>
<feature type="region of interest" description="Disordered" evidence="1">
    <location>
        <begin position="229"/>
        <end position="295"/>
    </location>
</feature>
<feature type="compositionally biased region" description="Basic and acidic residues" evidence="1">
    <location>
        <begin position="229"/>
        <end position="249"/>
    </location>
</feature>
<sequence length="518" mass="61269">MSQVSEEMNIAKLKQNVRDHLEKVFLEQDKALAKSEVQKNDNKKKLEHIEAQKKELMKKLEQSEAKKNELQEKHAQSEAQKKELQKKHEQSEAQKRELQKKHEQSEAQKKELQKKHEQGEAQKKELQKKHEQSEAQKKELQKKFEQSESHNKDLQKKLDHSEAQKKELQKKLEQIEAQNNGLQFRKQREIQLMKQMYGETVLEKRMTDEKMIEKKKENEKLHRKIIELEKLCDQDKDQAEVKDVKQGKTDEDDEDEDEDREQDQDEVKDDEDDEDEDEDQEQDQDEVNDDDGNEKMKEIRKKLKETEEELEYAEAHNHKLIAKESELEEARKELIYGWDSASRAFIGVKRMGELESKPFQTACKRRYPMDEADDQAAALCSLWESYLRDSCWKPFKSTRVAFRQQPKITIDEGDEKLKKLKDEFGDEVYNAATTALLESKEYNSHHWREESIIKRGCLVFTEAVETAEKEKIKLKALWKEGGVLKELWLLSRVNWLLLNFYICASSSKPHPSSKQPMT</sequence>
<reference evidence="3 4" key="1">
    <citation type="submission" date="2020-05" db="EMBL/GenBank/DDBJ databases">
        <authorList>
            <person name="Campoy J."/>
            <person name="Schneeberger K."/>
            <person name="Spophaly S."/>
        </authorList>
    </citation>
    <scope>NUCLEOTIDE SEQUENCE [LARGE SCALE GENOMIC DNA]</scope>
    <source>
        <strain evidence="3">PruArmRojPasFocal</strain>
    </source>
</reference>
<dbReference type="AlphaFoldDB" id="A0A6J5V0N1"/>
<evidence type="ECO:0000313" key="4">
    <source>
        <dbReference type="Proteomes" id="UP000507222"/>
    </source>
</evidence>
<feature type="domain" description="Factor of DNA methylation 1-5/IDN2" evidence="2">
    <location>
        <begin position="349"/>
        <end position="445"/>
    </location>
</feature>
<name>A0A6J5V0N1_PRUAR</name>
<dbReference type="InterPro" id="IPR045177">
    <property type="entry name" value="FDM1-5/IDN2"/>
</dbReference>
<evidence type="ECO:0000256" key="1">
    <source>
        <dbReference type="SAM" id="MobiDB-lite"/>
    </source>
</evidence>
<dbReference type="Pfam" id="PF03469">
    <property type="entry name" value="XH"/>
    <property type="match status" value="1"/>
</dbReference>
<dbReference type="PANTHER" id="PTHR21596:SF23">
    <property type="entry name" value="FACTOR OF DNA METHYLATION 4"/>
    <property type="match status" value="1"/>
</dbReference>
<feature type="region of interest" description="Disordered" evidence="1">
    <location>
        <begin position="57"/>
        <end position="172"/>
    </location>
</feature>
<evidence type="ECO:0000313" key="3">
    <source>
        <dbReference type="EMBL" id="CAB4282450.1"/>
    </source>
</evidence>
<dbReference type="PANTHER" id="PTHR21596">
    <property type="entry name" value="RIBONUCLEASE P SUBUNIT P38"/>
    <property type="match status" value="1"/>
</dbReference>
<gene>
    <name evidence="3" type="ORF">CURHAP_LOCUS35928</name>
</gene>